<evidence type="ECO:0000313" key="3">
    <source>
        <dbReference type="Proteomes" id="UP001430065"/>
    </source>
</evidence>
<keyword evidence="3" id="KW-1185">Reference proteome</keyword>
<dbReference type="Proteomes" id="UP001430065">
    <property type="component" value="Unassembled WGS sequence"/>
</dbReference>
<dbReference type="RefSeq" id="WP_204636372.1">
    <property type="nucleotide sequence ID" value="NZ_JADIKC010000005.1"/>
</dbReference>
<proteinExistence type="predicted"/>
<feature type="signal peptide" evidence="1">
    <location>
        <begin position="1"/>
        <end position="19"/>
    </location>
</feature>
<protein>
    <recommendedName>
        <fullName evidence="4">DUF1579 domain-containing protein</fullName>
    </recommendedName>
</protein>
<accession>A0ABS2JSB7</accession>
<evidence type="ECO:0008006" key="4">
    <source>
        <dbReference type="Google" id="ProtNLM"/>
    </source>
</evidence>
<reference evidence="2 3" key="1">
    <citation type="submission" date="2020-10" db="EMBL/GenBank/DDBJ databases">
        <title>Phylogeny of dyella-like bacteria.</title>
        <authorList>
            <person name="Fu J."/>
        </authorList>
    </citation>
    <scope>NUCLEOTIDE SEQUENCE [LARGE SCALE GENOMIC DNA]</scope>
    <source>
        <strain evidence="2 3">THG-B117</strain>
    </source>
</reference>
<organism evidence="2 3">
    <name type="scientific">Dyella kyungheensis</name>
    <dbReference type="NCBI Taxonomy" id="1242174"/>
    <lineage>
        <taxon>Bacteria</taxon>
        <taxon>Pseudomonadati</taxon>
        <taxon>Pseudomonadota</taxon>
        <taxon>Gammaproteobacteria</taxon>
        <taxon>Lysobacterales</taxon>
        <taxon>Rhodanobacteraceae</taxon>
        <taxon>Dyella</taxon>
    </lineage>
</organism>
<name>A0ABS2JSB7_9GAMM</name>
<evidence type="ECO:0000313" key="2">
    <source>
        <dbReference type="EMBL" id="MBM7121919.1"/>
    </source>
</evidence>
<sequence>MRSLVLLPIIALASSHAVAAPDEAFHDFAALTGEWTCRGIFPASGKTIDSTLRFEFDLNGKALVKHHDDTSPPAMYHALEAWGYDAKNTRYNAAILDNFGGARVFSSDGWKDGRLIWTSAPEVKPAQRFIYAHEANQGLRIDWEVLKGDSYVVGDTLHCTPQHSSHQASSSTR</sequence>
<comment type="caution">
    <text evidence="2">The sequence shown here is derived from an EMBL/GenBank/DDBJ whole genome shotgun (WGS) entry which is preliminary data.</text>
</comment>
<dbReference type="EMBL" id="JADIKC010000005">
    <property type="protein sequence ID" value="MBM7121919.1"/>
    <property type="molecule type" value="Genomic_DNA"/>
</dbReference>
<feature type="chain" id="PRO_5046150176" description="DUF1579 domain-containing protein" evidence="1">
    <location>
        <begin position="20"/>
        <end position="173"/>
    </location>
</feature>
<keyword evidence="1" id="KW-0732">Signal</keyword>
<gene>
    <name evidence="2" type="ORF">ISP20_12205</name>
</gene>
<evidence type="ECO:0000256" key="1">
    <source>
        <dbReference type="SAM" id="SignalP"/>
    </source>
</evidence>